<dbReference type="InterPro" id="IPR000048">
    <property type="entry name" value="IQ_motif_EF-hand-BS"/>
</dbReference>
<comment type="similarity">
    <text evidence="2">Belongs to the IQD family.</text>
</comment>
<feature type="compositionally biased region" description="Low complexity" evidence="4">
    <location>
        <begin position="30"/>
        <end position="39"/>
    </location>
</feature>
<keyword evidence="7" id="KW-1185">Reference proteome</keyword>
<dbReference type="Pfam" id="PF13178">
    <property type="entry name" value="DUF4005"/>
    <property type="match status" value="1"/>
</dbReference>
<evidence type="ECO:0000313" key="6">
    <source>
        <dbReference type="EMBL" id="CAH9111036.1"/>
    </source>
</evidence>
<evidence type="ECO:0000256" key="4">
    <source>
        <dbReference type="SAM" id="MobiDB-lite"/>
    </source>
</evidence>
<dbReference type="OrthoDB" id="776767at2759"/>
<dbReference type="GO" id="GO:0005516">
    <property type="term" value="F:calmodulin binding"/>
    <property type="evidence" value="ECO:0007669"/>
    <property type="project" value="UniProtKB-KW"/>
</dbReference>
<feature type="compositionally biased region" description="Polar residues" evidence="4">
    <location>
        <begin position="366"/>
        <end position="377"/>
    </location>
</feature>
<comment type="subunit">
    <text evidence="3">Binds to multiple calmodulin (CaM) in the presence of Ca(2+) and CaM-like proteins.</text>
</comment>
<protein>
    <recommendedName>
        <fullName evidence="5">DUF4005 domain-containing protein</fullName>
    </recommendedName>
</protein>
<feature type="compositionally biased region" description="Basic and acidic residues" evidence="4">
    <location>
        <begin position="320"/>
        <end position="330"/>
    </location>
</feature>
<dbReference type="EMBL" id="CAMAPE010000054">
    <property type="protein sequence ID" value="CAH9111036.1"/>
    <property type="molecule type" value="Genomic_DNA"/>
</dbReference>
<dbReference type="InterPro" id="IPR025064">
    <property type="entry name" value="DUF4005"/>
</dbReference>
<dbReference type="AlphaFoldDB" id="A0A9P1EK32"/>
<keyword evidence="1" id="KW-0112">Calmodulin-binding</keyword>
<evidence type="ECO:0000256" key="3">
    <source>
        <dbReference type="ARBA" id="ARBA00024378"/>
    </source>
</evidence>
<sequence length="431" mass="48191">MGKTGRGSSWLDLVKKAFRSPSKDNQKIINSNDNNNNNSSRRDECELEEEEEEETKKRGKRRWVSRKLAGVHETITAERNGINPIAGNADDGDESCRQKQTVAMAMATAAAAEAVAATAQAAVEMIRLTRPFLLVKQQHAAISIQTAFRGYLARKALGALKGVVMLQAVVRGHNARKRAKMTLRCMQSLVRVQTQVCDRRRRLSCEGRTNWSHRRSTSRTDLGASALQRERVFAYNYSNQMWSSSKDKEDTRSDEEVEANCDRTVSKGYASIRRASFDQIRTVEMDTARPYAVHSPRTPAGNIKPISVHSLSPPPPQCNREYHESDHHPTPETPSSLSSYFHRAIGSRTPTGRRPNYMAATASAMARSQSPRQQRPFSTPDRESNSSAKKRLSFPALPSDPCEEDDPIISSGYSSDYKTIARNPFRRAAYG</sequence>
<name>A0A9P1EK32_CUSEU</name>
<dbReference type="Pfam" id="PF00612">
    <property type="entry name" value="IQ"/>
    <property type="match status" value="2"/>
</dbReference>
<feature type="region of interest" description="Disordered" evidence="4">
    <location>
        <begin position="21"/>
        <end position="60"/>
    </location>
</feature>
<evidence type="ECO:0000313" key="7">
    <source>
        <dbReference type="Proteomes" id="UP001152484"/>
    </source>
</evidence>
<dbReference type="PANTHER" id="PTHR32295">
    <property type="entry name" value="IQ-DOMAIN 5-RELATED"/>
    <property type="match status" value="1"/>
</dbReference>
<organism evidence="6 7">
    <name type="scientific">Cuscuta europaea</name>
    <name type="common">European dodder</name>
    <dbReference type="NCBI Taxonomy" id="41803"/>
    <lineage>
        <taxon>Eukaryota</taxon>
        <taxon>Viridiplantae</taxon>
        <taxon>Streptophyta</taxon>
        <taxon>Embryophyta</taxon>
        <taxon>Tracheophyta</taxon>
        <taxon>Spermatophyta</taxon>
        <taxon>Magnoliopsida</taxon>
        <taxon>eudicotyledons</taxon>
        <taxon>Gunneridae</taxon>
        <taxon>Pentapetalae</taxon>
        <taxon>asterids</taxon>
        <taxon>lamiids</taxon>
        <taxon>Solanales</taxon>
        <taxon>Convolvulaceae</taxon>
        <taxon>Cuscuteae</taxon>
        <taxon>Cuscuta</taxon>
        <taxon>Cuscuta subgen. Cuscuta</taxon>
    </lineage>
</organism>
<feature type="region of interest" description="Disordered" evidence="4">
    <location>
        <begin position="291"/>
        <end position="339"/>
    </location>
</feature>
<feature type="region of interest" description="Disordered" evidence="4">
    <location>
        <begin position="361"/>
        <end position="431"/>
    </location>
</feature>
<feature type="domain" description="DUF4005" evidence="5">
    <location>
        <begin position="316"/>
        <end position="396"/>
    </location>
</feature>
<dbReference type="PANTHER" id="PTHR32295:SF244">
    <property type="entry name" value="PROTEIN IQ-DOMAIN 14-LIKE"/>
    <property type="match status" value="1"/>
</dbReference>
<dbReference type="CDD" id="cd23767">
    <property type="entry name" value="IQCD"/>
    <property type="match status" value="1"/>
</dbReference>
<dbReference type="SMART" id="SM00015">
    <property type="entry name" value="IQ"/>
    <property type="match status" value="2"/>
</dbReference>
<evidence type="ECO:0000256" key="1">
    <source>
        <dbReference type="ARBA" id="ARBA00022860"/>
    </source>
</evidence>
<gene>
    <name evidence="6" type="ORF">CEURO_LOCUS19065</name>
</gene>
<dbReference type="PROSITE" id="PS50096">
    <property type="entry name" value="IQ"/>
    <property type="match status" value="2"/>
</dbReference>
<comment type="caution">
    <text evidence="6">The sequence shown here is derived from an EMBL/GenBank/DDBJ whole genome shotgun (WGS) entry which is preliminary data.</text>
</comment>
<evidence type="ECO:0000256" key="2">
    <source>
        <dbReference type="ARBA" id="ARBA00024341"/>
    </source>
</evidence>
<accession>A0A9P1EK32</accession>
<dbReference type="Gene3D" id="1.20.5.190">
    <property type="match status" value="1"/>
</dbReference>
<reference evidence="6" key="1">
    <citation type="submission" date="2022-07" db="EMBL/GenBank/DDBJ databases">
        <authorList>
            <person name="Macas J."/>
            <person name="Novak P."/>
            <person name="Neumann P."/>
        </authorList>
    </citation>
    <scope>NUCLEOTIDE SEQUENCE</scope>
</reference>
<proteinExistence type="inferred from homology"/>
<evidence type="ECO:0000259" key="5">
    <source>
        <dbReference type="Pfam" id="PF13178"/>
    </source>
</evidence>
<dbReference type="Proteomes" id="UP001152484">
    <property type="component" value="Unassembled WGS sequence"/>
</dbReference>